<gene>
    <name evidence="3" type="ORF">HIM_06231</name>
</gene>
<dbReference type="SUPFAM" id="SSF103473">
    <property type="entry name" value="MFS general substrate transporter"/>
    <property type="match status" value="1"/>
</dbReference>
<protein>
    <recommendedName>
        <fullName evidence="5">Major facilitator superfamily (MFS) profile domain-containing protein</fullName>
    </recommendedName>
</protein>
<evidence type="ECO:0000256" key="2">
    <source>
        <dbReference type="SAM" id="SignalP"/>
    </source>
</evidence>
<keyword evidence="1" id="KW-1133">Transmembrane helix</keyword>
<reference evidence="3 4" key="1">
    <citation type="journal article" date="2014" name="Genome Biol. Evol.">
        <title>Comparative genomics and transcriptomics analyses reveal divergent lifestyle features of nematode endoparasitic fungus Hirsutella minnesotensis.</title>
        <authorList>
            <person name="Lai Y."/>
            <person name="Liu K."/>
            <person name="Zhang X."/>
            <person name="Zhang X."/>
            <person name="Li K."/>
            <person name="Wang N."/>
            <person name="Shu C."/>
            <person name="Wu Y."/>
            <person name="Wang C."/>
            <person name="Bushley K.E."/>
            <person name="Xiang M."/>
            <person name="Liu X."/>
        </authorList>
    </citation>
    <scope>NUCLEOTIDE SEQUENCE [LARGE SCALE GENOMIC DNA]</scope>
    <source>
        <strain evidence="3 4">3608</strain>
    </source>
</reference>
<organism evidence="3 4">
    <name type="scientific">Hirsutella minnesotensis 3608</name>
    <dbReference type="NCBI Taxonomy" id="1043627"/>
    <lineage>
        <taxon>Eukaryota</taxon>
        <taxon>Fungi</taxon>
        <taxon>Dikarya</taxon>
        <taxon>Ascomycota</taxon>
        <taxon>Pezizomycotina</taxon>
        <taxon>Sordariomycetes</taxon>
        <taxon>Hypocreomycetidae</taxon>
        <taxon>Hypocreales</taxon>
        <taxon>Ophiocordycipitaceae</taxon>
        <taxon>Hirsutella</taxon>
    </lineage>
</organism>
<accession>A0A0F7ZJH6</accession>
<proteinExistence type="predicted"/>
<sequence>MAWMMLAMWFGAALPVWAVWTSAAWQVVGGGASVMIAMIYSMIADVEPPEMRANAFYLTVVGTLVGNLVAVPISAHLMQRSPWIPRRLRGSTSTARVCEALQAVLRGLRWMEF</sequence>
<evidence type="ECO:0000256" key="1">
    <source>
        <dbReference type="SAM" id="Phobius"/>
    </source>
</evidence>
<feature type="signal peptide" evidence="2">
    <location>
        <begin position="1"/>
        <end position="18"/>
    </location>
</feature>
<dbReference type="AlphaFoldDB" id="A0A0F7ZJH6"/>
<evidence type="ECO:0008006" key="5">
    <source>
        <dbReference type="Google" id="ProtNLM"/>
    </source>
</evidence>
<dbReference type="InterPro" id="IPR036259">
    <property type="entry name" value="MFS_trans_sf"/>
</dbReference>
<dbReference type="OrthoDB" id="194139at2759"/>
<keyword evidence="1" id="KW-0472">Membrane</keyword>
<evidence type="ECO:0000313" key="4">
    <source>
        <dbReference type="Proteomes" id="UP000054481"/>
    </source>
</evidence>
<dbReference type="EMBL" id="KQ030526">
    <property type="protein sequence ID" value="KJZ74421.1"/>
    <property type="molecule type" value="Genomic_DNA"/>
</dbReference>
<evidence type="ECO:0000313" key="3">
    <source>
        <dbReference type="EMBL" id="KJZ74421.1"/>
    </source>
</evidence>
<feature type="chain" id="PRO_5002525969" description="Major facilitator superfamily (MFS) profile domain-containing protein" evidence="2">
    <location>
        <begin position="19"/>
        <end position="113"/>
    </location>
</feature>
<keyword evidence="1" id="KW-0812">Transmembrane</keyword>
<dbReference type="Proteomes" id="UP000054481">
    <property type="component" value="Unassembled WGS sequence"/>
</dbReference>
<feature type="transmembrane region" description="Helical" evidence="1">
    <location>
        <begin position="56"/>
        <end position="78"/>
    </location>
</feature>
<keyword evidence="2" id="KW-0732">Signal</keyword>
<keyword evidence="4" id="KW-1185">Reference proteome</keyword>
<name>A0A0F7ZJH6_9HYPO</name>